<evidence type="ECO:0000313" key="4">
    <source>
        <dbReference type="Proteomes" id="UP001054945"/>
    </source>
</evidence>
<keyword evidence="2" id="KW-0732">Signal</keyword>
<comment type="caution">
    <text evidence="3">The sequence shown here is derived from an EMBL/GenBank/DDBJ whole genome shotgun (WGS) entry which is preliminary data.</text>
</comment>
<keyword evidence="1" id="KW-1133">Transmembrane helix</keyword>
<accession>A0AAV4TG55</accession>
<protein>
    <submittedName>
        <fullName evidence="3">Uncharacterized protein</fullName>
    </submittedName>
</protein>
<gene>
    <name evidence="3" type="primary">AVEN_184444_1</name>
    <name evidence="3" type="ORF">CEXT_785111</name>
</gene>
<name>A0AAV4TG55_CAEEX</name>
<proteinExistence type="predicted"/>
<feature type="signal peptide" evidence="2">
    <location>
        <begin position="1"/>
        <end position="20"/>
    </location>
</feature>
<evidence type="ECO:0000256" key="1">
    <source>
        <dbReference type="SAM" id="Phobius"/>
    </source>
</evidence>
<feature type="transmembrane region" description="Helical" evidence="1">
    <location>
        <begin position="268"/>
        <end position="292"/>
    </location>
</feature>
<dbReference type="EMBL" id="BPLR01011137">
    <property type="protein sequence ID" value="GIY44406.1"/>
    <property type="molecule type" value="Genomic_DNA"/>
</dbReference>
<sequence length="370" mass="41498">MFYLELTLFLCILILPLCRCSKDAILLNASPVTVKQYQLSSKSRYDVGYFNTDNQLKRKDLGLPKHSGIIVEKYFQIEPSDAVDGTKYSQPALNYHHFNSYPRAEYVITEDKLSIPQLDQPLSEDLANSESVDKNNFTDSETNLLSVSSDTVLSYDNPSSDENHSSYVVPVKKNSEHAIQDVPSHHSENLKPTDSNSDLFSSLHKHPKVTTQTSIVLNAHLHIELMNQTHLAENNVTTVVLPSMYEVENISSTMQSLDEKNIKLSSGIVAGIVIGVLVCVTILSSAVIYFLYRKYNGKCAGVVEGKFNSDNCGYLDDSLRSSIYLNNHIELPKESSEEMSSLDNDSFLNSLETMTIQNYWADNSKIQKCK</sequence>
<organism evidence="3 4">
    <name type="scientific">Caerostris extrusa</name>
    <name type="common">Bark spider</name>
    <name type="synonym">Caerostris bankana</name>
    <dbReference type="NCBI Taxonomy" id="172846"/>
    <lineage>
        <taxon>Eukaryota</taxon>
        <taxon>Metazoa</taxon>
        <taxon>Ecdysozoa</taxon>
        <taxon>Arthropoda</taxon>
        <taxon>Chelicerata</taxon>
        <taxon>Arachnida</taxon>
        <taxon>Araneae</taxon>
        <taxon>Araneomorphae</taxon>
        <taxon>Entelegynae</taxon>
        <taxon>Araneoidea</taxon>
        <taxon>Araneidae</taxon>
        <taxon>Caerostris</taxon>
    </lineage>
</organism>
<keyword evidence="4" id="KW-1185">Reference proteome</keyword>
<keyword evidence="1" id="KW-0812">Transmembrane</keyword>
<dbReference type="AlphaFoldDB" id="A0AAV4TG55"/>
<evidence type="ECO:0000313" key="3">
    <source>
        <dbReference type="EMBL" id="GIY44406.1"/>
    </source>
</evidence>
<dbReference type="Proteomes" id="UP001054945">
    <property type="component" value="Unassembled WGS sequence"/>
</dbReference>
<keyword evidence="1" id="KW-0472">Membrane</keyword>
<feature type="chain" id="PRO_5043887385" evidence="2">
    <location>
        <begin position="21"/>
        <end position="370"/>
    </location>
</feature>
<reference evidence="3 4" key="1">
    <citation type="submission" date="2021-06" db="EMBL/GenBank/DDBJ databases">
        <title>Caerostris extrusa draft genome.</title>
        <authorList>
            <person name="Kono N."/>
            <person name="Arakawa K."/>
        </authorList>
    </citation>
    <scope>NUCLEOTIDE SEQUENCE [LARGE SCALE GENOMIC DNA]</scope>
</reference>
<evidence type="ECO:0000256" key="2">
    <source>
        <dbReference type="SAM" id="SignalP"/>
    </source>
</evidence>